<feature type="region of interest" description="Disordered" evidence="1">
    <location>
        <begin position="122"/>
        <end position="150"/>
    </location>
</feature>
<dbReference type="Proteomes" id="UP001151760">
    <property type="component" value="Unassembled WGS sequence"/>
</dbReference>
<evidence type="ECO:0000313" key="3">
    <source>
        <dbReference type="Proteomes" id="UP001151760"/>
    </source>
</evidence>
<gene>
    <name evidence="2" type="ORF">Tco_0729141</name>
</gene>
<feature type="non-terminal residue" evidence="2">
    <location>
        <position position="1"/>
    </location>
</feature>
<evidence type="ECO:0008006" key="4">
    <source>
        <dbReference type="Google" id="ProtNLM"/>
    </source>
</evidence>
<evidence type="ECO:0000313" key="2">
    <source>
        <dbReference type="EMBL" id="GJS79260.1"/>
    </source>
</evidence>
<reference evidence="2" key="1">
    <citation type="journal article" date="2022" name="Int. J. Mol. Sci.">
        <title>Draft Genome of Tanacetum Coccineum: Genomic Comparison of Closely Related Tanacetum-Family Plants.</title>
        <authorList>
            <person name="Yamashiro T."/>
            <person name="Shiraishi A."/>
            <person name="Nakayama K."/>
            <person name="Satake H."/>
        </authorList>
    </citation>
    <scope>NUCLEOTIDE SEQUENCE</scope>
</reference>
<evidence type="ECO:0000256" key="1">
    <source>
        <dbReference type="SAM" id="MobiDB-lite"/>
    </source>
</evidence>
<keyword evidence="3" id="KW-1185">Reference proteome</keyword>
<comment type="caution">
    <text evidence="2">The sequence shown here is derived from an EMBL/GenBank/DDBJ whole genome shotgun (WGS) entry which is preliminary data.</text>
</comment>
<proteinExistence type="predicted"/>
<name>A0ABQ4YNJ8_9ASTR</name>
<dbReference type="EMBL" id="BQNB010010585">
    <property type="protein sequence ID" value="GJS79260.1"/>
    <property type="molecule type" value="Genomic_DNA"/>
</dbReference>
<sequence>KWLPLMANSLAVSVIVIMKPGVGRQHGRQPTWVHHPLDRNFEEYQKVTEVINVENWQIDKSRVLRWVVSLIVWNSFVLSTKSSIQSLRMLDSHTGNHPEDDFTPLETIQRLCSVFGRRSHLGFEGETSEPKGRPPSPRGDLRAEGEGTSSNPPVECNVCIYKCIAFDY</sequence>
<protein>
    <recommendedName>
        <fullName evidence="4">PiggyBac transposable element-derived protein domain-containing protein</fullName>
    </recommendedName>
</protein>
<accession>A0ABQ4YNJ8</accession>
<organism evidence="2 3">
    <name type="scientific">Tanacetum coccineum</name>
    <dbReference type="NCBI Taxonomy" id="301880"/>
    <lineage>
        <taxon>Eukaryota</taxon>
        <taxon>Viridiplantae</taxon>
        <taxon>Streptophyta</taxon>
        <taxon>Embryophyta</taxon>
        <taxon>Tracheophyta</taxon>
        <taxon>Spermatophyta</taxon>
        <taxon>Magnoliopsida</taxon>
        <taxon>eudicotyledons</taxon>
        <taxon>Gunneridae</taxon>
        <taxon>Pentapetalae</taxon>
        <taxon>asterids</taxon>
        <taxon>campanulids</taxon>
        <taxon>Asterales</taxon>
        <taxon>Asteraceae</taxon>
        <taxon>Asteroideae</taxon>
        <taxon>Anthemideae</taxon>
        <taxon>Anthemidinae</taxon>
        <taxon>Tanacetum</taxon>
    </lineage>
</organism>
<reference evidence="2" key="2">
    <citation type="submission" date="2022-01" db="EMBL/GenBank/DDBJ databases">
        <authorList>
            <person name="Yamashiro T."/>
            <person name="Shiraishi A."/>
            <person name="Satake H."/>
            <person name="Nakayama K."/>
        </authorList>
    </citation>
    <scope>NUCLEOTIDE SEQUENCE</scope>
</reference>